<dbReference type="SUPFAM" id="SSF51225">
    <property type="entry name" value="Fibre shaft of virus attachment proteins"/>
    <property type="match status" value="1"/>
</dbReference>
<feature type="region of interest" description="Disordered" evidence="11">
    <location>
        <begin position="1"/>
        <end position="22"/>
    </location>
</feature>
<accession>A0A1D8QMA7</accession>
<dbReference type="EMBL" id="KX121164">
    <property type="protein sequence ID" value="AOW42083.1"/>
    <property type="molecule type" value="Genomic_DNA"/>
</dbReference>
<keyword evidence="6" id="KW-0945">Host-virus interaction</keyword>
<keyword evidence="7" id="KW-1161">Viral attachment to host cell</keyword>
<evidence type="ECO:0000256" key="3">
    <source>
        <dbReference type="ARBA" id="ARBA00006685"/>
    </source>
</evidence>
<dbReference type="Gene3D" id="6.20.10.20">
    <property type="match status" value="1"/>
</dbReference>
<dbReference type="InterPro" id="IPR010537">
    <property type="entry name" value="Avian_adenovirus_fibre_N"/>
</dbReference>
<evidence type="ECO:0000313" key="13">
    <source>
        <dbReference type="EMBL" id="AOW42083.1"/>
    </source>
</evidence>
<proteinExistence type="inferred from homology"/>
<evidence type="ECO:0000256" key="7">
    <source>
        <dbReference type="ARBA" id="ARBA00022804"/>
    </source>
</evidence>
<reference evidence="13 14" key="1">
    <citation type="journal article" date="2016" name="Virus Res.">
        <title>Identification of a novel aviadenovirus, designated pigeon adenovirus 2 in domestic pigeons (Columba livia).</title>
        <authorList>
            <person name="Teske L."/>
            <person name="Rubbenstroth D."/>
            <person name="Meixner M."/>
            <person name="Liere K."/>
            <person name="Bartels H."/>
            <person name="Rautenschlein S."/>
        </authorList>
    </citation>
    <scope>NUCLEOTIDE SEQUENCE [LARGE SCALE GENOMIC DNA]</scope>
    <source>
        <strain evidence="13">YPDS-Y-V1.A19.11-2013</strain>
    </source>
</reference>
<dbReference type="GO" id="GO:0042025">
    <property type="term" value="C:host cell nucleus"/>
    <property type="evidence" value="ECO:0007669"/>
    <property type="project" value="UniProtKB-SubCell"/>
</dbReference>
<keyword evidence="8" id="KW-0946">Virion</keyword>
<keyword evidence="14" id="KW-1185">Reference proteome</keyword>
<feature type="domain" description="Avian adenovirus fibre N-terminal" evidence="12">
    <location>
        <begin position="94"/>
        <end position="139"/>
    </location>
</feature>
<evidence type="ECO:0000256" key="11">
    <source>
        <dbReference type="SAM" id="MobiDB-lite"/>
    </source>
</evidence>
<dbReference type="InterPro" id="IPR009013">
    <property type="entry name" value="Attachment_protein_shaft_sf"/>
</dbReference>
<sequence length="147" mass="15579">MKTVNMDGRNDNNADEAENGTDETVDLVYPFTESGGSAPSITVDPDGPLNLEGNMLSLATTVPLSVVDQSLKLLLDSDSFALKQPDHSLTLKIIPPFYKTPSGLQIMLNNSLAIVNTQLQVKLDPDGGLTVTPNGLALQSSQPGNQT</sequence>
<evidence type="ECO:0000313" key="14">
    <source>
        <dbReference type="Proteomes" id="UP000201673"/>
    </source>
</evidence>
<name>A0A1D8QMA7_9ADEN</name>
<dbReference type="Pfam" id="PF06536">
    <property type="entry name" value="Av_adeno_fibre"/>
    <property type="match status" value="1"/>
</dbReference>
<evidence type="ECO:0000256" key="4">
    <source>
        <dbReference type="ARBA" id="ARBA00022561"/>
    </source>
</evidence>
<organism evidence="13 14">
    <name type="scientific">Pigeon adenovirus 2</name>
    <dbReference type="NCBI Taxonomy" id="1907767"/>
    <lineage>
        <taxon>Viruses</taxon>
        <taxon>Varidnaviria</taxon>
        <taxon>Bamfordvirae</taxon>
        <taxon>Preplasmiviricota</taxon>
        <taxon>Polisuviricotina</taxon>
        <taxon>Pharingeaviricetes</taxon>
        <taxon>Rowavirales</taxon>
        <taxon>Adenoviridae</taxon>
        <taxon>Aviadenovirus</taxon>
        <taxon>Aviadenovirus columbidae</taxon>
        <taxon>Pigeon aviadenovirus B</taxon>
    </lineage>
</organism>
<evidence type="ECO:0000256" key="6">
    <source>
        <dbReference type="ARBA" id="ARBA00022581"/>
    </source>
</evidence>
<keyword evidence="5" id="KW-1048">Host nucleus</keyword>
<evidence type="ECO:0000256" key="9">
    <source>
        <dbReference type="ARBA" id="ARBA00022921"/>
    </source>
</evidence>
<gene>
    <name evidence="13" type="primary">fiber-1</name>
</gene>
<evidence type="ECO:0000256" key="10">
    <source>
        <dbReference type="ARBA" id="ARBA00023296"/>
    </source>
</evidence>
<feature type="compositionally biased region" description="Acidic residues" evidence="11">
    <location>
        <begin position="13"/>
        <end position="22"/>
    </location>
</feature>
<evidence type="ECO:0000256" key="5">
    <source>
        <dbReference type="ARBA" id="ARBA00022562"/>
    </source>
</evidence>
<evidence type="ECO:0000256" key="2">
    <source>
        <dbReference type="ARBA" id="ARBA00004328"/>
    </source>
</evidence>
<comment type="similarity">
    <text evidence="3">Belongs to the adenoviridae fiber family.</text>
</comment>
<keyword evidence="4" id="KW-0167">Capsid protein</keyword>
<dbReference type="GeneID" id="29997551"/>
<dbReference type="GO" id="GO:0046718">
    <property type="term" value="P:symbiont entry into host cell"/>
    <property type="evidence" value="ECO:0007669"/>
    <property type="project" value="UniProtKB-KW"/>
</dbReference>
<dbReference type="Proteomes" id="UP000201673">
    <property type="component" value="Segment"/>
</dbReference>
<keyword evidence="9" id="KW-0426">Late protein</keyword>
<dbReference type="RefSeq" id="YP_009310446.1">
    <property type="nucleotide sequence ID" value="NC_031503.1"/>
</dbReference>
<dbReference type="GO" id="GO:0019062">
    <property type="term" value="P:virion attachment to host cell"/>
    <property type="evidence" value="ECO:0007669"/>
    <property type="project" value="UniProtKB-KW"/>
</dbReference>
<protein>
    <submittedName>
        <fullName evidence="13">Protein fiber 1</fullName>
    </submittedName>
</protein>
<dbReference type="GO" id="GO:0019028">
    <property type="term" value="C:viral capsid"/>
    <property type="evidence" value="ECO:0007669"/>
    <property type="project" value="UniProtKB-KW"/>
</dbReference>
<evidence type="ECO:0000256" key="1">
    <source>
        <dbReference type="ARBA" id="ARBA00004147"/>
    </source>
</evidence>
<keyword evidence="10" id="KW-1160">Virus entry into host cell</keyword>
<comment type="subcellular location">
    <subcellularLocation>
        <location evidence="1">Host nucleus</location>
    </subcellularLocation>
    <subcellularLocation>
        <location evidence="2">Virion</location>
    </subcellularLocation>
</comment>
<dbReference type="KEGG" id="vg:29997551"/>
<evidence type="ECO:0000259" key="12">
    <source>
        <dbReference type="Pfam" id="PF06536"/>
    </source>
</evidence>
<evidence type="ECO:0000256" key="8">
    <source>
        <dbReference type="ARBA" id="ARBA00022844"/>
    </source>
</evidence>